<dbReference type="NCBIfam" id="TIGR00177">
    <property type="entry name" value="molyb_syn"/>
    <property type="match status" value="1"/>
</dbReference>
<feature type="domain" description="MoaB/Mog" evidence="12">
    <location>
        <begin position="179"/>
        <end position="317"/>
    </location>
</feature>
<protein>
    <recommendedName>
        <fullName evidence="11">Molybdopterin molybdenumtransferase</fullName>
        <ecNumber evidence="11">2.10.1.1</ecNumber>
    </recommendedName>
</protein>
<evidence type="ECO:0000256" key="3">
    <source>
        <dbReference type="ARBA" id="ARBA00005046"/>
    </source>
</evidence>
<keyword evidence="7 11" id="KW-0479">Metal-binding</keyword>
<dbReference type="SUPFAM" id="SSF63882">
    <property type="entry name" value="MoeA N-terminal region -like"/>
    <property type="match status" value="1"/>
</dbReference>
<keyword evidence="14" id="KW-1185">Reference proteome</keyword>
<dbReference type="Gene3D" id="3.90.105.10">
    <property type="entry name" value="Molybdopterin biosynthesis moea protein, domain 2"/>
    <property type="match status" value="1"/>
</dbReference>
<comment type="cofactor">
    <cofactor evidence="1 11">
        <name>Mg(2+)</name>
        <dbReference type="ChEBI" id="CHEBI:18420"/>
    </cofactor>
</comment>
<dbReference type="Pfam" id="PF03454">
    <property type="entry name" value="MoeA_C"/>
    <property type="match status" value="1"/>
</dbReference>
<evidence type="ECO:0000256" key="9">
    <source>
        <dbReference type="ARBA" id="ARBA00023150"/>
    </source>
</evidence>
<dbReference type="GO" id="GO:0061599">
    <property type="term" value="F:molybdopterin molybdotransferase activity"/>
    <property type="evidence" value="ECO:0007669"/>
    <property type="project" value="UniProtKB-UniRule"/>
</dbReference>
<dbReference type="UniPathway" id="UPA00344"/>
<dbReference type="InterPro" id="IPR036688">
    <property type="entry name" value="MoeA_C_domain_IV_sf"/>
</dbReference>
<comment type="pathway">
    <text evidence="3 11">Cofactor biosynthesis; molybdopterin biosynthesis.</text>
</comment>
<evidence type="ECO:0000256" key="1">
    <source>
        <dbReference type="ARBA" id="ARBA00001946"/>
    </source>
</evidence>
<name>A0A0X8XY98_9FLAO</name>
<dbReference type="FunFam" id="3.40.980.10:FF:000004">
    <property type="entry name" value="Molybdopterin molybdenumtransferase"/>
    <property type="match status" value="1"/>
</dbReference>
<evidence type="ECO:0000256" key="4">
    <source>
        <dbReference type="ARBA" id="ARBA00010763"/>
    </source>
</evidence>
<evidence type="ECO:0000256" key="11">
    <source>
        <dbReference type="RuleBase" id="RU365090"/>
    </source>
</evidence>
<dbReference type="InterPro" id="IPR036135">
    <property type="entry name" value="MoeA_linker/N_sf"/>
</dbReference>
<accession>A0A0X8XY98</accession>
<dbReference type="InterPro" id="IPR008284">
    <property type="entry name" value="MoCF_biosynth_CS"/>
</dbReference>
<dbReference type="InterPro" id="IPR001453">
    <property type="entry name" value="MoaB/Mog_dom"/>
</dbReference>
<keyword evidence="8 11" id="KW-0460">Magnesium</keyword>
<dbReference type="GO" id="GO:0046872">
    <property type="term" value="F:metal ion binding"/>
    <property type="evidence" value="ECO:0007669"/>
    <property type="project" value="UniProtKB-UniRule"/>
</dbReference>
<gene>
    <name evidence="13" type="ORF">Ga0061079_11531</name>
</gene>
<keyword evidence="5 11" id="KW-0500">Molybdenum</keyword>
<dbReference type="Gene3D" id="2.40.340.10">
    <property type="entry name" value="MoeA, C-terminal, domain IV"/>
    <property type="match status" value="1"/>
</dbReference>
<evidence type="ECO:0000313" key="14">
    <source>
        <dbReference type="Proteomes" id="UP000182761"/>
    </source>
</evidence>
<keyword evidence="6 11" id="KW-0808">Transferase</keyword>
<dbReference type="RefSeq" id="WP_055426239.1">
    <property type="nucleotide sequence ID" value="NZ_FCOR01000015.1"/>
</dbReference>
<evidence type="ECO:0000256" key="5">
    <source>
        <dbReference type="ARBA" id="ARBA00022505"/>
    </source>
</evidence>
<dbReference type="InterPro" id="IPR036425">
    <property type="entry name" value="MoaB/Mog-like_dom_sf"/>
</dbReference>
<dbReference type="InterPro" id="IPR005111">
    <property type="entry name" value="MoeA_C_domain_IV"/>
</dbReference>
<dbReference type="Pfam" id="PF03453">
    <property type="entry name" value="MoeA_N"/>
    <property type="match status" value="1"/>
</dbReference>
<dbReference type="PANTHER" id="PTHR10192">
    <property type="entry name" value="MOLYBDOPTERIN BIOSYNTHESIS PROTEIN"/>
    <property type="match status" value="1"/>
</dbReference>
<sequence length="397" mass="44754">MNEFITVNESRTIISKEINKKCPIHEIYLSDSLHSYLAKPVYAPIDVPNFTNSAMDGYAFSYQDMVDKNELTVKYVIQAGQTELPTLNRGEAARIFTGAMIPTGADMVVVQEKVKVEKNILSFQEEKYNKGDNIRQQGSQSKIGDLLAAENTLITPSIIGMLAGYGIEKVNVFSSPKIGIIVTGNELVTAGIPLKKGQIYESNSITLQSALKEMDIQVEFMLKVSDDKEKTFQEIQTRIPEVDILLLTGGISVGDYDYVKESLEKAEVNQLFYKIQQKPGKPLYFGKKKQHYVFALPGNPASALTCFYQYVHPFIRGLKGENNIFDFYEEARLLTNFNKKNKLTHFLKGYLKNGEVILLSSQESYKMNSFSTANCIVEISGEERMIHQGEKVTVWRI</sequence>
<comment type="similarity">
    <text evidence="4 11">Belongs to the MoeA family.</text>
</comment>
<dbReference type="Gene3D" id="3.40.980.10">
    <property type="entry name" value="MoaB/Mog-like domain"/>
    <property type="match status" value="1"/>
</dbReference>
<organism evidence="13 14">
    <name type="scientific">Apibacter mensalis</name>
    <dbReference type="NCBI Taxonomy" id="1586267"/>
    <lineage>
        <taxon>Bacteria</taxon>
        <taxon>Pseudomonadati</taxon>
        <taxon>Bacteroidota</taxon>
        <taxon>Flavobacteriia</taxon>
        <taxon>Flavobacteriales</taxon>
        <taxon>Weeksellaceae</taxon>
        <taxon>Apibacter</taxon>
    </lineage>
</organism>
<dbReference type="EC" id="2.10.1.1" evidence="11"/>
<dbReference type="SUPFAM" id="SSF63867">
    <property type="entry name" value="MoeA C-terminal domain-like"/>
    <property type="match status" value="1"/>
</dbReference>
<evidence type="ECO:0000256" key="7">
    <source>
        <dbReference type="ARBA" id="ARBA00022723"/>
    </source>
</evidence>
<reference evidence="13 14" key="1">
    <citation type="submission" date="2016-01" db="EMBL/GenBank/DDBJ databases">
        <authorList>
            <person name="McClelland M."/>
            <person name="Jain A."/>
            <person name="Saraogi P."/>
            <person name="Mendelson R."/>
            <person name="Westerman R."/>
            <person name="SanMiguel P."/>
            <person name="Csonka L."/>
        </authorList>
    </citation>
    <scope>NUCLEOTIDE SEQUENCE [LARGE SCALE GENOMIC DNA]</scope>
    <source>
        <strain evidence="13 14">R-53146</strain>
    </source>
</reference>
<dbReference type="Proteomes" id="UP000182761">
    <property type="component" value="Unassembled WGS sequence"/>
</dbReference>
<evidence type="ECO:0000256" key="2">
    <source>
        <dbReference type="ARBA" id="ARBA00002901"/>
    </source>
</evidence>
<dbReference type="SUPFAM" id="SSF53218">
    <property type="entry name" value="Molybdenum cofactor biosynthesis proteins"/>
    <property type="match status" value="1"/>
</dbReference>
<evidence type="ECO:0000313" key="13">
    <source>
        <dbReference type="EMBL" id="CVK17065.1"/>
    </source>
</evidence>
<dbReference type="Pfam" id="PF00994">
    <property type="entry name" value="MoCF_biosynth"/>
    <property type="match status" value="1"/>
</dbReference>
<proteinExistence type="inferred from homology"/>
<evidence type="ECO:0000256" key="8">
    <source>
        <dbReference type="ARBA" id="ARBA00022842"/>
    </source>
</evidence>
<dbReference type="SMART" id="SM00852">
    <property type="entry name" value="MoCF_biosynth"/>
    <property type="match status" value="1"/>
</dbReference>
<evidence type="ECO:0000256" key="6">
    <source>
        <dbReference type="ARBA" id="ARBA00022679"/>
    </source>
</evidence>
<dbReference type="EMBL" id="FCOR01000015">
    <property type="protein sequence ID" value="CVK17065.1"/>
    <property type="molecule type" value="Genomic_DNA"/>
</dbReference>
<dbReference type="InterPro" id="IPR038987">
    <property type="entry name" value="MoeA-like"/>
</dbReference>
<dbReference type="AlphaFoldDB" id="A0A0X8XY98"/>
<dbReference type="CDD" id="cd00887">
    <property type="entry name" value="MoeA"/>
    <property type="match status" value="1"/>
</dbReference>
<comment type="catalytic activity">
    <reaction evidence="10">
        <text>adenylyl-molybdopterin + molybdate = Mo-molybdopterin + AMP + H(+)</text>
        <dbReference type="Rhea" id="RHEA:35047"/>
        <dbReference type="ChEBI" id="CHEBI:15378"/>
        <dbReference type="ChEBI" id="CHEBI:36264"/>
        <dbReference type="ChEBI" id="CHEBI:62727"/>
        <dbReference type="ChEBI" id="CHEBI:71302"/>
        <dbReference type="ChEBI" id="CHEBI:456215"/>
        <dbReference type="EC" id="2.10.1.1"/>
    </reaction>
</comment>
<keyword evidence="9 11" id="KW-0501">Molybdenum cofactor biosynthesis</keyword>
<dbReference type="GO" id="GO:0005829">
    <property type="term" value="C:cytosol"/>
    <property type="evidence" value="ECO:0007669"/>
    <property type="project" value="TreeGrafter"/>
</dbReference>
<dbReference type="OrthoDB" id="9804758at2"/>
<evidence type="ECO:0000256" key="10">
    <source>
        <dbReference type="ARBA" id="ARBA00047317"/>
    </source>
</evidence>
<dbReference type="Gene3D" id="2.170.190.11">
    <property type="entry name" value="Molybdopterin biosynthesis moea protein, domain 3"/>
    <property type="match status" value="1"/>
</dbReference>
<evidence type="ECO:0000259" key="12">
    <source>
        <dbReference type="SMART" id="SM00852"/>
    </source>
</evidence>
<dbReference type="STRING" id="1586267.GCA_001418685_01934"/>
<comment type="function">
    <text evidence="2 11">Catalyzes the insertion of molybdate into adenylated molybdopterin with the concomitant release of AMP.</text>
</comment>
<dbReference type="PROSITE" id="PS01079">
    <property type="entry name" value="MOCF_BIOSYNTHESIS_2"/>
    <property type="match status" value="1"/>
</dbReference>
<dbReference type="PANTHER" id="PTHR10192:SF5">
    <property type="entry name" value="GEPHYRIN"/>
    <property type="match status" value="1"/>
</dbReference>
<dbReference type="GO" id="GO:0006777">
    <property type="term" value="P:Mo-molybdopterin cofactor biosynthetic process"/>
    <property type="evidence" value="ECO:0007669"/>
    <property type="project" value="UniProtKB-UniRule"/>
</dbReference>
<dbReference type="InterPro" id="IPR005110">
    <property type="entry name" value="MoeA_linker/N"/>
</dbReference>